<dbReference type="GO" id="GO:0044027">
    <property type="term" value="P:negative regulation of gene expression via chromosomal CpG island methylation"/>
    <property type="evidence" value="ECO:0007669"/>
    <property type="project" value="TreeGrafter"/>
</dbReference>
<dbReference type="PANTHER" id="PTHR14140:SF27">
    <property type="entry name" value="OS04G0289800 PROTEIN"/>
    <property type="match status" value="1"/>
</dbReference>
<dbReference type="GO" id="GO:0016567">
    <property type="term" value="P:protein ubiquitination"/>
    <property type="evidence" value="ECO:0007669"/>
    <property type="project" value="TreeGrafter"/>
</dbReference>
<dbReference type="GO" id="GO:0061630">
    <property type="term" value="F:ubiquitin protein ligase activity"/>
    <property type="evidence" value="ECO:0007669"/>
    <property type="project" value="TreeGrafter"/>
</dbReference>
<dbReference type="GO" id="GO:0005634">
    <property type="term" value="C:nucleus"/>
    <property type="evidence" value="ECO:0007669"/>
    <property type="project" value="UniProtKB-SubCell"/>
</dbReference>
<dbReference type="PANTHER" id="PTHR14140">
    <property type="entry name" value="E3 UBIQUITIN-PROTEIN LIGASE UHRF-RELATED"/>
    <property type="match status" value="1"/>
</dbReference>
<dbReference type="InterPro" id="IPR015947">
    <property type="entry name" value="PUA-like_sf"/>
</dbReference>
<dbReference type="Pfam" id="PF02182">
    <property type="entry name" value="SAD_SRA"/>
    <property type="match status" value="1"/>
</dbReference>
<gene>
    <name evidence="5" type="ORF">NMOB1V02_LOCUS1872</name>
</gene>
<protein>
    <recommendedName>
        <fullName evidence="4">YDG domain-containing protein</fullName>
    </recommendedName>
</protein>
<feature type="compositionally biased region" description="Polar residues" evidence="3">
    <location>
        <begin position="236"/>
        <end position="250"/>
    </location>
</feature>
<organism evidence="5">
    <name type="scientific">Notodromas monacha</name>
    <dbReference type="NCBI Taxonomy" id="399045"/>
    <lineage>
        <taxon>Eukaryota</taxon>
        <taxon>Metazoa</taxon>
        <taxon>Ecdysozoa</taxon>
        <taxon>Arthropoda</taxon>
        <taxon>Crustacea</taxon>
        <taxon>Oligostraca</taxon>
        <taxon>Ostracoda</taxon>
        <taxon>Podocopa</taxon>
        <taxon>Podocopida</taxon>
        <taxon>Cypridocopina</taxon>
        <taxon>Cypridoidea</taxon>
        <taxon>Cyprididae</taxon>
        <taxon>Notodromas</taxon>
    </lineage>
</organism>
<accession>A0A7R9G9E1</accession>
<dbReference type="InterPro" id="IPR003105">
    <property type="entry name" value="SRA_YDG"/>
</dbReference>
<dbReference type="PROSITE" id="PS51015">
    <property type="entry name" value="YDG"/>
    <property type="match status" value="1"/>
</dbReference>
<keyword evidence="6" id="KW-1185">Reference proteome</keyword>
<dbReference type="Proteomes" id="UP000678499">
    <property type="component" value="Unassembled WGS sequence"/>
</dbReference>
<evidence type="ECO:0000256" key="3">
    <source>
        <dbReference type="SAM" id="MobiDB-lite"/>
    </source>
</evidence>
<dbReference type="Gene3D" id="2.30.280.10">
    <property type="entry name" value="SRA-YDG"/>
    <property type="match status" value="1"/>
</dbReference>
<dbReference type="SUPFAM" id="SSF88697">
    <property type="entry name" value="PUA domain-like"/>
    <property type="match status" value="1"/>
</dbReference>
<feature type="region of interest" description="Disordered" evidence="3">
    <location>
        <begin position="229"/>
        <end position="254"/>
    </location>
</feature>
<dbReference type="InterPro" id="IPR045134">
    <property type="entry name" value="UHRF1/2-like"/>
</dbReference>
<dbReference type="EMBL" id="CAJPEX010000195">
    <property type="protein sequence ID" value="CAG0914166.1"/>
    <property type="molecule type" value="Genomic_DNA"/>
</dbReference>
<name>A0A7R9G9E1_9CRUS</name>
<evidence type="ECO:0000259" key="4">
    <source>
        <dbReference type="PROSITE" id="PS51015"/>
    </source>
</evidence>
<evidence type="ECO:0000256" key="1">
    <source>
        <dbReference type="ARBA" id="ARBA00023242"/>
    </source>
</evidence>
<dbReference type="OrthoDB" id="2270193at2759"/>
<dbReference type="EMBL" id="OA882232">
    <property type="protein sequence ID" value="CAD7274014.1"/>
    <property type="molecule type" value="Genomic_DNA"/>
</dbReference>
<feature type="region of interest" description="Disordered" evidence="3">
    <location>
        <begin position="126"/>
        <end position="166"/>
    </location>
</feature>
<comment type="subcellular location">
    <subcellularLocation>
        <location evidence="2">Nucleus</location>
    </subcellularLocation>
</comment>
<dbReference type="AlphaFoldDB" id="A0A7R9G9E1"/>
<evidence type="ECO:0000313" key="6">
    <source>
        <dbReference type="Proteomes" id="UP000678499"/>
    </source>
</evidence>
<keyword evidence="1 2" id="KW-0539">Nucleus</keyword>
<reference evidence="5" key="1">
    <citation type="submission" date="2020-11" db="EMBL/GenBank/DDBJ databases">
        <authorList>
            <person name="Tran Van P."/>
        </authorList>
    </citation>
    <scope>NUCLEOTIDE SEQUENCE</scope>
</reference>
<feature type="compositionally biased region" description="Basic and acidic residues" evidence="3">
    <location>
        <begin position="155"/>
        <end position="165"/>
    </location>
</feature>
<dbReference type="SMART" id="SM00466">
    <property type="entry name" value="SRA"/>
    <property type="match status" value="1"/>
</dbReference>
<feature type="domain" description="YDG" evidence="4">
    <location>
        <begin position="168"/>
        <end position="323"/>
    </location>
</feature>
<proteinExistence type="predicted"/>
<dbReference type="InterPro" id="IPR036987">
    <property type="entry name" value="SRA-YDG_sf"/>
</dbReference>
<evidence type="ECO:0000256" key="2">
    <source>
        <dbReference type="PROSITE-ProRule" id="PRU00358"/>
    </source>
</evidence>
<sequence>MSLEDTVKKNLIEKRRILAALNSFKNVQDLEANTSDLQDISQFEIKRERLLKDKALKSNAVIKLRKLPSDLKSFKAPPVILKRKLITRRKTLMSVGKENQVSRRSSRLSLQPAAFSYRDLLDDDDEGKRRKVKRRRSDDDEPWSGKQRSSQLSRGELKPLIKRENSYGPIDDLPVGTWWQTRMECSRDGIHRPPVSGIASGKDGAFSIALSGGYPDNVDEGDRFWYTGEGGRDLSGTKSNPKNLRTAPQSKDQDWSRGNMSLYRSFETKNPVRVVRGFSKNKDFTSDWAPESGYRYDGLYQVTEWKTEIGKSGFSVFKFRFERISGQDPIML</sequence>
<evidence type="ECO:0000313" key="5">
    <source>
        <dbReference type="EMBL" id="CAD7274014.1"/>
    </source>
</evidence>